<evidence type="ECO:0000313" key="2">
    <source>
        <dbReference type="EMBL" id="CAG7642056.1"/>
    </source>
</evidence>
<evidence type="ECO:0000256" key="1">
    <source>
        <dbReference type="SAM" id="Phobius"/>
    </source>
</evidence>
<keyword evidence="1" id="KW-0812">Transmembrane</keyword>
<keyword evidence="3" id="KW-1185">Reference proteome</keyword>
<dbReference type="RefSeq" id="WP_218094023.1">
    <property type="nucleotide sequence ID" value="NZ_CAJVAS010000022.1"/>
</dbReference>
<gene>
    <name evidence="2" type="ORF">PAESOLCIP111_04299</name>
</gene>
<comment type="caution">
    <text evidence="2">The sequence shown here is derived from an EMBL/GenBank/DDBJ whole genome shotgun (WGS) entry which is preliminary data.</text>
</comment>
<organism evidence="2 3">
    <name type="scientific">Paenibacillus solanacearum</name>
    <dbReference type="NCBI Taxonomy" id="2048548"/>
    <lineage>
        <taxon>Bacteria</taxon>
        <taxon>Bacillati</taxon>
        <taxon>Bacillota</taxon>
        <taxon>Bacilli</taxon>
        <taxon>Bacillales</taxon>
        <taxon>Paenibacillaceae</taxon>
        <taxon>Paenibacillus</taxon>
    </lineage>
</organism>
<dbReference type="Proteomes" id="UP000693672">
    <property type="component" value="Unassembled WGS sequence"/>
</dbReference>
<accession>A0A916NRG2</accession>
<evidence type="ECO:0000313" key="3">
    <source>
        <dbReference type="Proteomes" id="UP000693672"/>
    </source>
</evidence>
<name>A0A916NRG2_9BACL</name>
<dbReference type="AlphaFoldDB" id="A0A916NRG2"/>
<protein>
    <submittedName>
        <fullName evidence="2">Uncharacterized protein</fullName>
    </submittedName>
</protein>
<sequence length="60" mass="6987">MNTIMEYIAINIWIGLITILLWINDGTFSMLDRNIVFLLAITGMIRIRMEWKKSKQASGK</sequence>
<keyword evidence="1" id="KW-0472">Membrane</keyword>
<reference evidence="2" key="1">
    <citation type="submission" date="2021-06" db="EMBL/GenBank/DDBJ databases">
        <authorList>
            <person name="Criscuolo A."/>
        </authorList>
    </citation>
    <scope>NUCLEOTIDE SEQUENCE</scope>
    <source>
        <strain evidence="2">CIP111600</strain>
    </source>
</reference>
<feature type="transmembrane region" description="Helical" evidence="1">
    <location>
        <begin position="7"/>
        <end position="24"/>
    </location>
</feature>
<proteinExistence type="predicted"/>
<keyword evidence="1" id="KW-1133">Transmembrane helix</keyword>
<dbReference type="EMBL" id="CAJVAS010000022">
    <property type="protein sequence ID" value="CAG7642056.1"/>
    <property type="molecule type" value="Genomic_DNA"/>
</dbReference>